<evidence type="ECO:0000256" key="1">
    <source>
        <dbReference type="SAM" id="MobiDB-lite"/>
    </source>
</evidence>
<reference evidence="4" key="1">
    <citation type="submission" date="2016-06" db="EMBL/GenBank/DDBJ databases">
        <authorList>
            <person name="Varghese N."/>
            <person name="Submissions Spin"/>
        </authorList>
    </citation>
    <scope>NUCLEOTIDE SEQUENCE [LARGE SCALE GENOMIC DNA]</scope>
    <source>
        <strain evidence="4">DSM 45431</strain>
    </source>
</reference>
<keyword evidence="2" id="KW-1133">Transmembrane helix</keyword>
<keyword evidence="2" id="KW-0472">Membrane</keyword>
<organism evidence="3 4">
    <name type="scientific">Micromonospora rhizosphaerae</name>
    <dbReference type="NCBI Taxonomy" id="568872"/>
    <lineage>
        <taxon>Bacteria</taxon>
        <taxon>Bacillati</taxon>
        <taxon>Actinomycetota</taxon>
        <taxon>Actinomycetes</taxon>
        <taxon>Micromonosporales</taxon>
        <taxon>Micromonosporaceae</taxon>
        <taxon>Micromonospora</taxon>
    </lineage>
</organism>
<protein>
    <submittedName>
        <fullName evidence="3">Uncharacterized protein</fullName>
    </submittedName>
</protein>
<keyword evidence="4" id="KW-1185">Reference proteome</keyword>
<dbReference type="RefSeq" id="WP_245718848.1">
    <property type="nucleotide sequence ID" value="NZ_FMHV01000002.1"/>
</dbReference>
<feature type="transmembrane region" description="Helical" evidence="2">
    <location>
        <begin position="48"/>
        <end position="69"/>
    </location>
</feature>
<evidence type="ECO:0000313" key="3">
    <source>
        <dbReference type="EMBL" id="SCL27706.1"/>
    </source>
</evidence>
<dbReference type="STRING" id="568872.GA0070624_3555"/>
<dbReference type="AlphaFoldDB" id="A0A1C6SDY3"/>
<feature type="region of interest" description="Disordered" evidence="1">
    <location>
        <begin position="91"/>
        <end position="113"/>
    </location>
</feature>
<evidence type="ECO:0000313" key="4">
    <source>
        <dbReference type="Proteomes" id="UP000199413"/>
    </source>
</evidence>
<sequence length="266" mass="27570">MSGGDGIRPRVAPPAPARYEETGRPGMLRRAGGPEGASPGPGRRDPRFFAMLIGLLGLLGCAAAVALAAPDPALACAPATDVPPSIEAATARPTVPATDCTTQKPTPSPGGVGVRKRLPWIAAEPGQPVVAATPSKLTGSAMTITGLRIEGIVDLPVTEGTLKALKFTVDHAVIDHFLLRSPGPAGKTMRFATDRLTVQGDFAFYATHFSGRLLGIEITLTPELPLPGVIPMTSASPITFTDPAIDLAYVTSEMLAARPKLKLTLD</sequence>
<name>A0A1C6SDY3_9ACTN</name>
<dbReference type="Proteomes" id="UP000199413">
    <property type="component" value="Unassembled WGS sequence"/>
</dbReference>
<evidence type="ECO:0000256" key="2">
    <source>
        <dbReference type="SAM" id="Phobius"/>
    </source>
</evidence>
<accession>A0A1C6SDY3</accession>
<keyword evidence="2" id="KW-0812">Transmembrane</keyword>
<feature type="region of interest" description="Disordered" evidence="1">
    <location>
        <begin position="1"/>
        <end position="43"/>
    </location>
</feature>
<gene>
    <name evidence="3" type="ORF">GA0070624_3555</name>
</gene>
<proteinExistence type="predicted"/>
<dbReference type="EMBL" id="FMHV01000002">
    <property type="protein sequence ID" value="SCL27706.1"/>
    <property type="molecule type" value="Genomic_DNA"/>
</dbReference>